<dbReference type="Proteomes" id="UP000799429">
    <property type="component" value="Unassembled WGS sequence"/>
</dbReference>
<feature type="region of interest" description="Disordered" evidence="1">
    <location>
        <begin position="129"/>
        <end position="208"/>
    </location>
</feature>
<reference evidence="2" key="1">
    <citation type="journal article" date="2020" name="Stud. Mycol.">
        <title>101 Dothideomycetes genomes: a test case for predicting lifestyles and emergence of pathogens.</title>
        <authorList>
            <person name="Haridas S."/>
            <person name="Albert R."/>
            <person name="Binder M."/>
            <person name="Bloem J."/>
            <person name="Labutti K."/>
            <person name="Salamov A."/>
            <person name="Andreopoulos B."/>
            <person name="Baker S."/>
            <person name="Barry K."/>
            <person name="Bills G."/>
            <person name="Bluhm B."/>
            <person name="Cannon C."/>
            <person name="Castanera R."/>
            <person name="Culley D."/>
            <person name="Daum C."/>
            <person name="Ezra D."/>
            <person name="Gonzalez J."/>
            <person name="Henrissat B."/>
            <person name="Kuo A."/>
            <person name="Liang C."/>
            <person name="Lipzen A."/>
            <person name="Lutzoni F."/>
            <person name="Magnuson J."/>
            <person name="Mondo S."/>
            <person name="Nolan M."/>
            <person name="Ohm R."/>
            <person name="Pangilinan J."/>
            <person name="Park H.-J."/>
            <person name="Ramirez L."/>
            <person name="Alfaro M."/>
            <person name="Sun H."/>
            <person name="Tritt A."/>
            <person name="Yoshinaga Y."/>
            <person name="Zwiers L.-H."/>
            <person name="Turgeon B."/>
            <person name="Goodwin S."/>
            <person name="Spatafora J."/>
            <person name="Crous P."/>
            <person name="Grigoriev I."/>
        </authorList>
    </citation>
    <scope>NUCLEOTIDE SEQUENCE</scope>
    <source>
        <strain evidence="2">CBS 101060</strain>
    </source>
</reference>
<evidence type="ECO:0000313" key="2">
    <source>
        <dbReference type="EMBL" id="KAF2837007.1"/>
    </source>
</evidence>
<evidence type="ECO:0000256" key="1">
    <source>
        <dbReference type="SAM" id="MobiDB-lite"/>
    </source>
</evidence>
<sequence>MVTSPIHHMNRNHECFLGEPLITVHSAVLLPIRFLGFLCELVTLPLISITTLLKSDLIQANLTTLFYITLLIRLFHLVGRLTIFLCTQLTHTLSHIPWAPRPTTWTQLSISREGDITVTEVRGRRRTRHIHIPPPIQIPPGYQSSEPALNHPPRYSGAPNDPPPPYAAAGNTPRTPLPSYSAGPLPLSPPRQNRIYNTPRARAPFGLNDNGTPGFRFARFLPNGSNNDGTIPNAEAAGFRLARSCRLLVGEFGGTGR</sequence>
<accession>A0A9P4S848</accession>
<protein>
    <submittedName>
        <fullName evidence="2">Uncharacterized protein</fullName>
    </submittedName>
</protein>
<gene>
    <name evidence="2" type="ORF">M501DRAFT_986814</name>
</gene>
<dbReference type="AlphaFoldDB" id="A0A9P4S848"/>
<dbReference type="EMBL" id="MU006101">
    <property type="protein sequence ID" value="KAF2837007.1"/>
    <property type="molecule type" value="Genomic_DNA"/>
</dbReference>
<evidence type="ECO:0000313" key="3">
    <source>
        <dbReference type="Proteomes" id="UP000799429"/>
    </source>
</evidence>
<name>A0A9P4S848_9PEZI</name>
<comment type="caution">
    <text evidence="2">The sequence shown here is derived from an EMBL/GenBank/DDBJ whole genome shotgun (WGS) entry which is preliminary data.</text>
</comment>
<proteinExistence type="predicted"/>
<organism evidence="2 3">
    <name type="scientific">Patellaria atrata CBS 101060</name>
    <dbReference type="NCBI Taxonomy" id="1346257"/>
    <lineage>
        <taxon>Eukaryota</taxon>
        <taxon>Fungi</taxon>
        <taxon>Dikarya</taxon>
        <taxon>Ascomycota</taxon>
        <taxon>Pezizomycotina</taxon>
        <taxon>Dothideomycetes</taxon>
        <taxon>Dothideomycetes incertae sedis</taxon>
        <taxon>Patellariales</taxon>
        <taxon>Patellariaceae</taxon>
        <taxon>Patellaria</taxon>
    </lineage>
</organism>
<keyword evidence="3" id="KW-1185">Reference proteome</keyword>